<dbReference type="PANTHER" id="PTHR47452">
    <property type="entry name" value="PUTATIVE-RELATED"/>
    <property type="match status" value="1"/>
</dbReference>
<name>Q03GL3_PEDPA</name>
<dbReference type="PANTHER" id="PTHR47452:SF2">
    <property type="entry name" value="GLYCOSYLTRANSFERASE"/>
    <property type="match status" value="1"/>
</dbReference>
<accession>Q03GL3</accession>
<dbReference type="KEGG" id="ppe:PEPE_0571"/>
<evidence type="ECO:0000259" key="1">
    <source>
        <dbReference type="Pfam" id="PF11380"/>
    </source>
</evidence>
<protein>
    <submittedName>
        <fullName evidence="3">Glycosyltransferase</fullName>
    </submittedName>
</protein>
<sequence>MDNNIDFIVTWVNGGDPDWLKKKNKYLPVNESNENMNSESRYRDFDIFKFWFRAVEKFAPWVHKIYLITDNQVPDWLDTRNSKLTVIDHRDIMDADWLPTFNSNAIELNAYKIKNLSEKFVLFNDDTILNSYVDKVDFFDENYPKDIYVESPIMATKGSVDHIMVNNVEIINEFFEKKNFYKKNLTKVFNPKIGIKLLRTLALLPSSKFAGFWNSHLPISYNKTTFETVWSNCEGKLVATSKNKFRTAYDVSHWLMRYWQLASGNYHLQNNIGKVYDLSSQNIDEVVTQLQRSHSKIICLNDNDELDDYEGVKGKLVTTLNEKFSEKSKFEL</sequence>
<dbReference type="InterPro" id="IPR053362">
    <property type="entry name" value="RPS_phosphotransferase_WefF"/>
</dbReference>
<dbReference type="HOGENOM" id="CLU_043224_1_0_9"/>
<dbReference type="AlphaFoldDB" id="Q03GL3"/>
<feature type="domain" description="Stealth protein CR1 conserved region 1" evidence="2">
    <location>
        <begin position="5"/>
        <end position="27"/>
    </location>
</feature>
<dbReference type="STRING" id="278197.PEPE_0571"/>
<dbReference type="Proteomes" id="UP000000773">
    <property type="component" value="Chromosome"/>
</dbReference>
<dbReference type="Pfam" id="PF17101">
    <property type="entry name" value="Stealth_CR1"/>
    <property type="match status" value="1"/>
</dbReference>
<dbReference type="eggNOG" id="COG0438">
    <property type="taxonomic scope" value="Bacteria"/>
</dbReference>
<organism evidence="3 4">
    <name type="scientific">Pediococcus pentosaceus (strain ATCC 25745 / CCUG 21536 / LMG 10740 / 183-1w)</name>
    <dbReference type="NCBI Taxonomy" id="278197"/>
    <lineage>
        <taxon>Bacteria</taxon>
        <taxon>Bacillati</taxon>
        <taxon>Bacillota</taxon>
        <taxon>Bacilli</taxon>
        <taxon>Lactobacillales</taxon>
        <taxon>Lactobacillaceae</taxon>
        <taxon>Pediococcus</taxon>
    </lineage>
</organism>
<feature type="domain" description="Stealth protein CR2 conserved region 2" evidence="1">
    <location>
        <begin position="41"/>
        <end position="143"/>
    </location>
</feature>
<evidence type="ECO:0000313" key="3">
    <source>
        <dbReference type="EMBL" id="ABJ67659.1"/>
    </source>
</evidence>
<dbReference type="Pfam" id="PF11380">
    <property type="entry name" value="Stealth_CR2"/>
    <property type="match status" value="1"/>
</dbReference>
<reference evidence="3 4" key="1">
    <citation type="journal article" date="2006" name="Proc. Natl. Acad. Sci. U.S.A.">
        <title>Comparative genomics of the lactic acid bacteria.</title>
        <authorList>
            <person name="Makarova K."/>
            <person name="Slesarev A."/>
            <person name="Wolf Y."/>
            <person name="Sorokin A."/>
            <person name="Mirkin B."/>
            <person name="Koonin E."/>
            <person name="Pavlov A."/>
            <person name="Pavlova N."/>
            <person name="Karamychev V."/>
            <person name="Polouchine N."/>
            <person name="Shakhova V."/>
            <person name="Grigoriev I."/>
            <person name="Lou Y."/>
            <person name="Rohksar D."/>
            <person name="Lucas S."/>
            <person name="Huang K."/>
            <person name="Goodstein D.M."/>
            <person name="Hawkins T."/>
            <person name="Plengvidhya V."/>
            <person name="Welker D."/>
            <person name="Hughes J."/>
            <person name="Goh Y."/>
            <person name="Benson A."/>
            <person name="Baldwin K."/>
            <person name="Lee J.H."/>
            <person name="Diaz-Muniz I."/>
            <person name="Dosti B."/>
            <person name="Smeianov V."/>
            <person name="Wechter W."/>
            <person name="Barabote R."/>
            <person name="Lorca G."/>
            <person name="Altermann E."/>
            <person name="Barrangou R."/>
            <person name="Ganesan B."/>
            <person name="Xie Y."/>
            <person name="Rawsthorne H."/>
            <person name="Tamir D."/>
            <person name="Parker C."/>
            <person name="Breidt F."/>
            <person name="Broadbent J."/>
            <person name="Hutkins R."/>
            <person name="O'Sullivan D."/>
            <person name="Steele J."/>
            <person name="Unlu G."/>
            <person name="Saier M."/>
            <person name="Klaenhammer T."/>
            <person name="Richardson P."/>
            <person name="Kozyavkin S."/>
            <person name="Weimer B."/>
            <person name="Mills D."/>
        </authorList>
    </citation>
    <scope>NUCLEOTIDE SEQUENCE [LARGE SCALE GENOMIC DNA]</scope>
    <source>
        <strain evidence="4">ATCC 25745 / CCUG 21536 / LMG 10740 / 183-1w</strain>
    </source>
</reference>
<dbReference type="RefSeq" id="WP_011673157.1">
    <property type="nucleotide sequence ID" value="NC_008525.1"/>
</dbReference>
<proteinExistence type="predicted"/>
<dbReference type="EMBL" id="CP000422">
    <property type="protein sequence ID" value="ABJ67659.1"/>
    <property type="molecule type" value="Genomic_DNA"/>
</dbReference>
<dbReference type="GO" id="GO:0016772">
    <property type="term" value="F:transferase activity, transferring phosphorus-containing groups"/>
    <property type="evidence" value="ECO:0007669"/>
    <property type="project" value="InterPro"/>
</dbReference>
<dbReference type="OrthoDB" id="9776077at2"/>
<dbReference type="GeneID" id="33061954"/>
<dbReference type="InterPro" id="IPR021520">
    <property type="entry name" value="Stealth_CR2"/>
</dbReference>
<dbReference type="InterPro" id="IPR031358">
    <property type="entry name" value="Stealth_CR1"/>
</dbReference>
<evidence type="ECO:0000259" key="2">
    <source>
        <dbReference type="Pfam" id="PF17101"/>
    </source>
</evidence>
<evidence type="ECO:0000313" key="4">
    <source>
        <dbReference type="Proteomes" id="UP000000773"/>
    </source>
</evidence>
<gene>
    <name evidence="3" type="ordered locus">PEPE_0571</name>
</gene>